<evidence type="ECO:0000313" key="2">
    <source>
        <dbReference type="EMBL" id="EAB8480054.1"/>
    </source>
</evidence>
<dbReference type="InterPro" id="IPR055869">
    <property type="entry name" value="DUF7446"/>
</dbReference>
<accession>A0A3Y9C7P4</accession>
<name>A0A3Y9C7P4_SALEB</name>
<dbReference type="EMBL" id="AAAFYZ010000214">
    <property type="protein sequence ID" value="EAB8480054.1"/>
    <property type="molecule type" value="Genomic_DNA"/>
</dbReference>
<dbReference type="Pfam" id="PF24233">
    <property type="entry name" value="DUF7446"/>
    <property type="match status" value="1"/>
</dbReference>
<organism evidence="2">
    <name type="scientific">Salmonella enterica subsp. enterica serovar Java</name>
    <dbReference type="NCBI Taxonomy" id="224729"/>
    <lineage>
        <taxon>Bacteria</taxon>
        <taxon>Pseudomonadati</taxon>
        <taxon>Pseudomonadota</taxon>
        <taxon>Gammaproteobacteria</taxon>
        <taxon>Enterobacterales</taxon>
        <taxon>Enterobacteriaceae</taxon>
        <taxon>Salmonella</taxon>
    </lineage>
</organism>
<reference evidence="2" key="1">
    <citation type="submission" date="2018-08" db="EMBL/GenBank/DDBJ databases">
        <authorList>
            <person name="Ashton P.M."/>
            <person name="Dallman T."/>
            <person name="Nair S."/>
            <person name="De Pinna E."/>
            <person name="Peters T."/>
            <person name="Grant K."/>
        </authorList>
    </citation>
    <scope>NUCLEOTIDE SEQUENCE [LARGE SCALE GENOMIC DNA]</scope>
    <source>
        <strain evidence="2">43913</strain>
    </source>
</reference>
<sequence length="244" mass="27763">MRDVRDVDGYRLRVGNDRGRDVTNEAAQMVWQLVMAEDGEIAWDMDDGSRMVLRAEKQECSTGSPDVENERTAQRIAESEQNNAQLLRERDSAQAALSDMYRAVTGQSPEWNNDSDYTDAIAEVEVACTLWRAVSDDPVKFRRLLAELENFVSTDAAADVISERLRQLTVEGRTAEKDDHYSNLELRNAAVCYICPSLAESHWPWADKYWKPTSARRNQEKAGALILAEMERLDRQKHNGILPQ</sequence>
<proteinExistence type="predicted"/>
<comment type="caution">
    <text evidence="2">The sequence shown here is derived from an EMBL/GenBank/DDBJ whole genome shotgun (WGS) entry which is preliminary data.</text>
</comment>
<protein>
    <submittedName>
        <fullName evidence="2">Uncharacterized protein</fullName>
    </submittedName>
</protein>
<evidence type="ECO:0000256" key="1">
    <source>
        <dbReference type="SAM" id="Coils"/>
    </source>
</evidence>
<dbReference type="AlphaFoldDB" id="A0A3Y9C7P4"/>
<keyword evidence="1" id="KW-0175">Coiled coil</keyword>
<dbReference type="Proteomes" id="UP000839644">
    <property type="component" value="Unassembled WGS sequence"/>
</dbReference>
<feature type="coiled-coil region" evidence="1">
    <location>
        <begin position="69"/>
        <end position="96"/>
    </location>
</feature>
<gene>
    <name evidence="2" type="ORF">AU894_28615</name>
</gene>